<name>A0A0L6JHL9_9FIRM</name>
<dbReference type="Gene3D" id="2.40.50.1020">
    <property type="entry name" value="LytTr DNA-binding domain"/>
    <property type="match status" value="1"/>
</dbReference>
<sequence>MVKVILVDDERFALDELEFLLKKHQGIEIAATFDDPVTALEEAKNIKFDAAFLDIDMPVINGLNVARELIELHSNIKIIFVTAYDDYAVKAFDLNAIDYILKPVDRDRLDRAVERLLSFNIKNTSKNSSIIDKLNRIDQNLKQDSERFPAYDDEDINLIKISDIYYFEAQLGKTIIVSTSGKFKTKEMMDNLEAKLGTMGFFRCHRSYLVNLRYVTKISPMFNNNFILNLEDVTFDIPVSRLRIKDLKAVLGIK</sequence>
<dbReference type="PANTHER" id="PTHR37299">
    <property type="entry name" value="TRANSCRIPTIONAL REGULATOR-RELATED"/>
    <property type="match status" value="1"/>
</dbReference>
<dbReference type="RefSeq" id="WP_036943886.1">
    <property type="nucleotide sequence ID" value="NZ_JQKC01000024.1"/>
</dbReference>
<dbReference type="eggNOG" id="COG3279">
    <property type="taxonomic scope" value="Bacteria"/>
</dbReference>
<comment type="function">
    <text evidence="2">May play the central regulatory role in sporulation. It may be an element of the effector pathway responsible for the activation of sporulation genes in response to nutritional stress. Spo0A may act in concert with spo0H (a sigma factor) to control the expression of some genes that are critical to the sporulation process.</text>
</comment>
<evidence type="ECO:0000313" key="6">
    <source>
        <dbReference type="EMBL" id="KNY25356.1"/>
    </source>
</evidence>
<proteinExistence type="predicted"/>
<dbReference type="Pfam" id="PF04397">
    <property type="entry name" value="LytTR"/>
    <property type="match status" value="1"/>
</dbReference>
<evidence type="ECO:0000256" key="1">
    <source>
        <dbReference type="ARBA" id="ARBA00018672"/>
    </source>
</evidence>
<dbReference type="STRING" id="398512.Bccel_0616"/>
<dbReference type="PROSITE" id="PS50930">
    <property type="entry name" value="HTH_LYTTR"/>
    <property type="match status" value="1"/>
</dbReference>
<dbReference type="InterPro" id="IPR001789">
    <property type="entry name" value="Sig_transdc_resp-reg_receiver"/>
</dbReference>
<feature type="domain" description="Response regulatory" evidence="4">
    <location>
        <begin position="3"/>
        <end position="117"/>
    </location>
</feature>
<evidence type="ECO:0000259" key="4">
    <source>
        <dbReference type="PROSITE" id="PS50110"/>
    </source>
</evidence>
<dbReference type="EMBL" id="LGTC01000001">
    <property type="protein sequence ID" value="KNY25356.1"/>
    <property type="molecule type" value="Genomic_DNA"/>
</dbReference>
<dbReference type="Pfam" id="PF00072">
    <property type="entry name" value="Response_reg"/>
    <property type="match status" value="1"/>
</dbReference>
<dbReference type="SMART" id="SM00448">
    <property type="entry name" value="REC"/>
    <property type="match status" value="1"/>
</dbReference>
<dbReference type="InterPro" id="IPR046947">
    <property type="entry name" value="LytR-like"/>
</dbReference>
<feature type="modified residue" description="4-aspartylphosphate" evidence="3">
    <location>
        <position position="54"/>
    </location>
</feature>
<organism evidence="6 7">
    <name type="scientific">Pseudobacteroides cellulosolvens ATCC 35603 = DSM 2933</name>
    <dbReference type="NCBI Taxonomy" id="398512"/>
    <lineage>
        <taxon>Bacteria</taxon>
        <taxon>Bacillati</taxon>
        <taxon>Bacillota</taxon>
        <taxon>Clostridia</taxon>
        <taxon>Eubacteriales</taxon>
        <taxon>Oscillospiraceae</taxon>
        <taxon>Pseudobacteroides</taxon>
    </lineage>
</organism>
<reference evidence="7" key="1">
    <citation type="submission" date="2015-07" db="EMBL/GenBank/DDBJ databases">
        <title>Near-Complete Genome Sequence of the Cellulolytic Bacterium Bacteroides (Pseudobacteroides) cellulosolvens ATCC 35603.</title>
        <authorList>
            <person name="Dassa B."/>
            <person name="Utturkar S.M."/>
            <person name="Klingeman D.M."/>
            <person name="Hurt R.A."/>
            <person name="Keller M."/>
            <person name="Xu J."/>
            <person name="Reddy Y.H.K."/>
            <person name="Borovok I."/>
            <person name="Grinberg I.R."/>
            <person name="Lamed R."/>
            <person name="Zhivin O."/>
            <person name="Bayer E.A."/>
            <person name="Brown S.D."/>
        </authorList>
    </citation>
    <scope>NUCLEOTIDE SEQUENCE [LARGE SCALE GENOMIC DNA]</scope>
    <source>
        <strain evidence="7">DSM 2933</strain>
    </source>
</reference>
<dbReference type="SUPFAM" id="SSF52172">
    <property type="entry name" value="CheY-like"/>
    <property type="match status" value="1"/>
</dbReference>
<dbReference type="AlphaFoldDB" id="A0A0L6JHL9"/>
<dbReference type="OrthoDB" id="9809318at2"/>
<evidence type="ECO:0000256" key="3">
    <source>
        <dbReference type="PROSITE-ProRule" id="PRU00169"/>
    </source>
</evidence>
<protein>
    <recommendedName>
        <fullName evidence="1">Stage 0 sporulation protein A homolog</fullName>
    </recommendedName>
</protein>
<dbReference type="PANTHER" id="PTHR37299:SF1">
    <property type="entry name" value="STAGE 0 SPORULATION PROTEIN A HOMOLOG"/>
    <property type="match status" value="1"/>
</dbReference>
<dbReference type="Gene3D" id="3.40.50.2300">
    <property type="match status" value="1"/>
</dbReference>
<evidence type="ECO:0000313" key="7">
    <source>
        <dbReference type="Proteomes" id="UP000036923"/>
    </source>
</evidence>
<dbReference type="InterPro" id="IPR011006">
    <property type="entry name" value="CheY-like_superfamily"/>
</dbReference>
<accession>A0A0L6JHL9</accession>
<evidence type="ECO:0000256" key="2">
    <source>
        <dbReference type="ARBA" id="ARBA00024867"/>
    </source>
</evidence>
<dbReference type="Proteomes" id="UP000036923">
    <property type="component" value="Unassembled WGS sequence"/>
</dbReference>
<dbReference type="GO" id="GO:0003677">
    <property type="term" value="F:DNA binding"/>
    <property type="evidence" value="ECO:0007669"/>
    <property type="project" value="InterPro"/>
</dbReference>
<keyword evidence="7" id="KW-1185">Reference proteome</keyword>
<keyword evidence="3" id="KW-0597">Phosphoprotein</keyword>
<gene>
    <name evidence="6" type="ORF">Bccel_0616</name>
</gene>
<dbReference type="GO" id="GO:0000156">
    <property type="term" value="F:phosphorelay response regulator activity"/>
    <property type="evidence" value="ECO:0007669"/>
    <property type="project" value="InterPro"/>
</dbReference>
<dbReference type="PROSITE" id="PS50110">
    <property type="entry name" value="RESPONSE_REGULATORY"/>
    <property type="match status" value="1"/>
</dbReference>
<evidence type="ECO:0000259" key="5">
    <source>
        <dbReference type="PROSITE" id="PS50930"/>
    </source>
</evidence>
<feature type="domain" description="HTH LytTR-type" evidence="5">
    <location>
        <begin position="148"/>
        <end position="253"/>
    </location>
</feature>
<comment type="caution">
    <text evidence="6">The sequence shown here is derived from an EMBL/GenBank/DDBJ whole genome shotgun (WGS) entry which is preliminary data.</text>
</comment>
<dbReference type="SMART" id="SM00850">
    <property type="entry name" value="LytTR"/>
    <property type="match status" value="1"/>
</dbReference>
<dbReference type="InterPro" id="IPR007492">
    <property type="entry name" value="LytTR_DNA-bd_dom"/>
</dbReference>